<evidence type="ECO:0000256" key="4">
    <source>
        <dbReference type="ARBA" id="ARBA00022692"/>
    </source>
</evidence>
<dbReference type="InterPro" id="IPR000160">
    <property type="entry name" value="GGDEF_dom"/>
</dbReference>
<evidence type="ECO:0000256" key="7">
    <source>
        <dbReference type="ARBA" id="ARBA00034247"/>
    </source>
</evidence>
<dbReference type="STRING" id="639282.DEFDS_0866"/>
<dbReference type="KEGG" id="ddf:DEFDS_0866"/>
<proteinExistence type="predicted"/>
<dbReference type="CDD" id="cd01949">
    <property type="entry name" value="GGDEF"/>
    <property type="match status" value="1"/>
</dbReference>
<dbReference type="InterPro" id="IPR029787">
    <property type="entry name" value="Nucleotide_cyclase"/>
</dbReference>
<dbReference type="GO" id="GO:1902201">
    <property type="term" value="P:negative regulation of bacterial-type flagellum-dependent cell motility"/>
    <property type="evidence" value="ECO:0007669"/>
    <property type="project" value="TreeGrafter"/>
</dbReference>
<dbReference type="SUPFAM" id="SSF103190">
    <property type="entry name" value="Sensory domain-like"/>
    <property type="match status" value="1"/>
</dbReference>
<organism evidence="10 11">
    <name type="scientific">Deferribacter desulfuricans (strain DSM 14783 / JCM 11476 / NBRC 101012 / SSM1)</name>
    <dbReference type="NCBI Taxonomy" id="639282"/>
    <lineage>
        <taxon>Bacteria</taxon>
        <taxon>Pseudomonadati</taxon>
        <taxon>Deferribacterota</taxon>
        <taxon>Deferribacteres</taxon>
        <taxon>Deferribacterales</taxon>
        <taxon>Deferribacteraceae</taxon>
        <taxon>Deferribacter</taxon>
    </lineage>
</organism>
<dbReference type="NCBIfam" id="TIGR00254">
    <property type="entry name" value="GGDEF"/>
    <property type="match status" value="1"/>
</dbReference>
<dbReference type="GO" id="GO:0043709">
    <property type="term" value="P:cell adhesion involved in single-species biofilm formation"/>
    <property type="evidence" value="ECO:0007669"/>
    <property type="project" value="TreeGrafter"/>
</dbReference>
<evidence type="ECO:0000313" key="10">
    <source>
        <dbReference type="EMBL" id="BAI80342.1"/>
    </source>
</evidence>
<dbReference type="Gene3D" id="3.30.450.20">
    <property type="entry name" value="PAS domain"/>
    <property type="match status" value="2"/>
</dbReference>
<sequence length="538" mass="62577">MRVLNKPKKFKSLRVILFKNITLIFISLFLLLSIYISKTLYDNGIESIYTTLEERNKADKYYIESYFTKIHNAVKILSKIDVIKNAIYLSDNQKQFALKLFKYTEDSDPDINYVYAGYIDGSLLINNYTPPKGYNPMIRPWYIAAIKSFPNVSNGIPYQEIKTKEWLISISKTLVDNNGKIVGVIAIDSDFSKITSKINKYIKNYKSTNSFIIKEDTGEIIITPNNHFLRKKYYNYINNINFVYDHKKISFTLNGDPKLGYYSKIPILGWIIVTSVSKKEVITPIYNRLIILNITFLIMIILFGWFLSKSFMKKIINPLIILNDKLLQITQNKKIDIKLNTFEYPNNEIGIIAKELEKLTTTELYKKNKELEKINQKLQKLSITDCLTKLYNRGKIEKDLTNEYNKAIRYNDTFSIILFDIDNFKIINDTYGHQMGDKILIEIANLTKETIRNTDIAARWGGEEFLILCPKTNINSAFNLAERLRKKIESHDFSIDKRITISGGIAEFKKGLTIDEMLKQADDNLYKAKKEGKNRVIF</sequence>
<dbReference type="Proteomes" id="UP000001520">
    <property type="component" value="Chromosome"/>
</dbReference>
<accession>D3PCL9</accession>
<comment type="subcellular location">
    <subcellularLocation>
        <location evidence="1">Cell membrane</location>
        <topology evidence="1">Multi-pass membrane protein</topology>
    </subcellularLocation>
</comment>
<dbReference type="InterPro" id="IPR029151">
    <property type="entry name" value="Sensor-like_sf"/>
</dbReference>
<keyword evidence="3" id="KW-1003">Cell membrane</keyword>
<keyword evidence="4 8" id="KW-0812">Transmembrane</keyword>
<dbReference type="HOGENOM" id="CLU_000445_134_7_0"/>
<feature type="domain" description="GGDEF" evidence="9">
    <location>
        <begin position="412"/>
        <end position="538"/>
    </location>
</feature>
<evidence type="ECO:0000256" key="8">
    <source>
        <dbReference type="SAM" id="Phobius"/>
    </source>
</evidence>
<evidence type="ECO:0000256" key="5">
    <source>
        <dbReference type="ARBA" id="ARBA00022989"/>
    </source>
</evidence>
<dbReference type="EMBL" id="AP011529">
    <property type="protein sequence ID" value="BAI80342.1"/>
    <property type="molecule type" value="Genomic_DNA"/>
</dbReference>
<dbReference type="EC" id="2.7.7.65" evidence="2"/>
<dbReference type="SUPFAM" id="SSF55073">
    <property type="entry name" value="Nucleotide cyclase"/>
    <property type="match status" value="1"/>
</dbReference>
<evidence type="ECO:0000313" key="11">
    <source>
        <dbReference type="Proteomes" id="UP000001520"/>
    </source>
</evidence>
<keyword evidence="5 8" id="KW-1133">Transmembrane helix</keyword>
<dbReference type="SMART" id="SM00267">
    <property type="entry name" value="GGDEF"/>
    <property type="match status" value="1"/>
</dbReference>
<feature type="transmembrane region" description="Helical" evidence="8">
    <location>
        <begin position="285"/>
        <end position="307"/>
    </location>
</feature>
<keyword evidence="11" id="KW-1185">Reference proteome</keyword>
<evidence type="ECO:0000259" key="9">
    <source>
        <dbReference type="PROSITE" id="PS50887"/>
    </source>
</evidence>
<dbReference type="InterPro" id="IPR050469">
    <property type="entry name" value="Diguanylate_Cyclase"/>
</dbReference>
<dbReference type="InterPro" id="IPR033479">
    <property type="entry name" value="dCache_1"/>
</dbReference>
<evidence type="ECO:0000256" key="1">
    <source>
        <dbReference type="ARBA" id="ARBA00004651"/>
    </source>
</evidence>
<dbReference type="CDD" id="cd18773">
    <property type="entry name" value="PDC1_HK_sensor"/>
    <property type="match status" value="1"/>
</dbReference>
<dbReference type="eggNOG" id="COG3706">
    <property type="taxonomic scope" value="Bacteria"/>
</dbReference>
<dbReference type="GO" id="GO:0005886">
    <property type="term" value="C:plasma membrane"/>
    <property type="evidence" value="ECO:0007669"/>
    <property type="project" value="UniProtKB-SubCell"/>
</dbReference>
<evidence type="ECO:0000256" key="2">
    <source>
        <dbReference type="ARBA" id="ARBA00012528"/>
    </source>
</evidence>
<dbReference type="AlphaFoldDB" id="D3PCL9"/>
<dbReference type="Pfam" id="PF02743">
    <property type="entry name" value="dCache_1"/>
    <property type="match status" value="1"/>
</dbReference>
<dbReference type="Gene3D" id="3.30.70.270">
    <property type="match status" value="1"/>
</dbReference>
<dbReference type="InterPro" id="IPR043128">
    <property type="entry name" value="Rev_trsase/Diguanyl_cyclase"/>
</dbReference>
<dbReference type="Pfam" id="PF00990">
    <property type="entry name" value="GGDEF"/>
    <property type="match status" value="1"/>
</dbReference>
<dbReference type="GO" id="GO:0052621">
    <property type="term" value="F:diguanylate cyclase activity"/>
    <property type="evidence" value="ECO:0007669"/>
    <property type="project" value="UniProtKB-EC"/>
</dbReference>
<evidence type="ECO:0000256" key="6">
    <source>
        <dbReference type="ARBA" id="ARBA00023136"/>
    </source>
</evidence>
<dbReference type="PANTHER" id="PTHR45138:SF9">
    <property type="entry name" value="DIGUANYLATE CYCLASE DGCM-RELATED"/>
    <property type="match status" value="1"/>
</dbReference>
<dbReference type="PROSITE" id="PS50887">
    <property type="entry name" value="GGDEF"/>
    <property type="match status" value="1"/>
</dbReference>
<feature type="transmembrane region" description="Helical" evidence="8">
    <location>
        <begin position="12"/>
        <end position="36"/>
    </location>
</feature>
<name>D3PCL9_DEFDS</name>
<dbReference type="FunFam" id="3.30.70.270:FF:000001">
    <property type="entry name" value="Diguanylate cyclase domain protein"/>
    <property type="match status" value="1"/>
</dbReference>
<dbReference type="RefSeq" id="WP_013007590.1">
    <property type="nucleotide sequence ID" value="NC_013939.1"/>
</dbReference>
<keyword evidence="6 8" id="KW-0472">Membrane</keyword>
<gene>
    <name evidence="10" type="ordered locus">DEFDS_0866</name>
</gene>
<evidence type="ECO:0000256" key="3">
    <source>
        <dbReference type="ARBA" id="ARBA00022475"/>
    </source>
</evidence>
<dbReference type="PANTHER" id="PTHR45138">
    <property type="entry name" value="REGULATORY COMPONENTS OF SENSORY TRANSDUCTION SYSTEM"/>
    <property type="match status" value="1"/>
</dbReference>
<reference evidence="10 11" key="1">
    <citation type="journal article" date="2010" name="DNA Res.">
        <title>Bacterial lifestyle in a deep-sea hydrothermal vent chimney revealed by the genome sequence of the thermophilic bacterium Deferribacter desulfuricans SSM1.</title>
        <authorList>
            <person name="Takaki Y."/>
            <person name="Shimamura S."/>
            <person name="Nakagawa S."/>
            <person name="Fukuhara Y."/>
            <person name="Horikawa H."/>
            <person name="Ankai A."/>
            <person name="Harada T."/>
            <person name="Hosoyama A."/>
            <person name="Oguchi A."/>
            <person name="Fukui S."/>
            <person name="Fujita N."/>
            <person name="Takami H."/>
            <person name="Takai K."/>
        </authorList>
    </citation>
    <scope>NUCLEOTIDE SEQUENCE [LARGE SCALE GENOMIC DNA]</scope>
    <source>
        <strain evidence="11">DSM 14783 / JCM 11476 / NBRC 101012 / SSM1</strain>
    </source>
</reference>
<protein>
    <recommendedName>
        <fullName evidence="2">diguanylate cyclase</fullName>
        <ecNumber evidence="2">2.7.7.65</ecNumber>
    </recommendedName>
</protein>
<comment type="catalytic activity">
    <reaction evidence="7">
        <text>2 GTP = 3',3'-c-di-GMP + 2 diphosphate</text>
        <dbReference type="Rhea" id="RHEA:24898"/>
        <dbReference type="ChEBI" id="CHEBI:33019"/>
        <dbReference type="ChEBI" id="CHEBI:37565"/>
        <dbReference type="ChEBI" id="CHEBI:58805"/>
        <dbReference type="EC" id="2.7.7.65"/>
    </reaction>
</comment>
<dbReference type="OrthoDB" id="5457582at2"/>